<dbReference type="InterPro" id="IPR017853">
    <property type="entry name" value="GH"/>
</dbReference>
<feature type="domain" description="Glycosyl hydrolase-like 10" evidence="3">
    <location>
        <begin position="31"/>
        <end position="341"/>
    </location>
</feature>
<proteinExistence type="predicted"/>
<dbReference type="PANTHER" id="PTHR43405">
    <property type="entry name" value="GLYCOSYL HYDROLASE DIGH"/>
    <property type="match status" value="1"/>
</dbReference>
<dbReference type="InterPro" id="IPR013783">
    <property type="entry name" value="Ig-like_fold"/>
</dbReference>
<evidence type="ECO:0000313" key="5">
    <source>
        <dbReference type="Proteomes" id="UP000198724"/>
    </source>
</evidence>
<dbReference type="InterPro" id="IPR052177">
    <property type="entry name" value="Divisome_Glycosyl_Hydrolase"/>
</dbReference>
<dbReference type="AlphaFoldDB" id="A0A1I2NG26"/>
<evidence type="ECO:0000259" key="3">
    <source>
        <dbReference type="Pfam" id="PF02638"/>
    </source>
</evidence>
<reference evidence="5" key="1">
    <citation type="submission" date="2016-10" db="EMBL/GenBank/DDBJ databases">
        <authorList>
            <person name="Varghese N."/>
            <person name="Submissions S."/>
        </authorList>
    </citation>
    <scope>NUCLEOTIDE SEQUENCE [LARGE SCALE GENOMIC DNA]</scope>
    <source>
        <strain evidence="5">LP51</strain>
    </source>
</reference>
<keyword evidence="4" id="KW-0449">Lipoprotein</keyword>
<dbReference type="PANTHER" id="PTHR43405:SF1">
    <property type="entry name" value="GLYCOSYL HYDROLASE DIGH"/>
    <property type="match status" value="1"/>
</dbReference>
<feature type="signal peptide" evidence="2">
    <location>
        <begin position="1"/>
        <end position="23"/>
    </location>
</feature>
<dbReference type="SUPFAM" id="SSF51445">
    <property type="entry name" value="(Trans)glycosidases"/>
    <property type="match status" value="1"/>
</dbReference>
<sequence length="526" mass="61113">MRKFLLKYFLLIFVGASATLAQAQQQPLKREFRAVWIATVANIDWPGQKGLSPAVQQQEFKYILDEHQKNGMNAVIVQVRPAADALYRSNLEPWSEFLSGKQGVATNPPYDPLQFMLDEAHKRGMEFHAWFNPYRATFDAKAQLAPDHITKRKPDWFVQYDGKLLFNPGIPEVRQYITSVVMDVVNRYDIDGVHFDDYFYPYPVGKLKFPDDNTYAAYKGLFTNKDDWRRYNVDELIAAVSDSISAVKPWVKFGISPSGVWKNLADGPDGSDTRAGAPSYTALYADTRKWMQLGWIDYLVPQLYWHIGNPAADFKTLVEWWSQNSFQRHLYIGLGAYKIASDPTYSDWHDPNQMPRQLQLTRHTPNITGSVFFSSKSVMSNPNNLQDSLRTSYYRYPALPPVMEWKKSEELEPPFSLKARQTDNGVRLHWQHDQDVRYYLIYRFEKADMWETPIWKRAFWEDRKWQPSINDLNNPASIVAKVFGTNTVFIDETPLESGRYVYVVTALDRQQNESEPSLPVTVKYKW</sequence>
<accession>A0A1I2NG26</accession>
<dbReference type="Proteomes" id="UP000198724">
    <property type="component" value="Unassembled WGS sequence"/>
</dbReference>
<gene>
    <name evidence="4" type="ORF">SAMN05421739_101720</name>
</gene>
<dbReference type="OrthoDB" id="9773203at2"/>
<protein>
    <submittedName>
        <fullName evidence="4">Uncharacterized lipoprotein YddW, UPF0748 family</fullName>
    </submittedName>
</protein>
<feature type="chain" id="PRO_5011750322" evidence="2">
    <location>
        <begin position="24"/>
        <end position="526"/>
    </location>
</feature>
<organism evidence="4 5">
    <name type="scientific">Pontibacter chinhatensis</name>
    <dbReference type="NCBI Taxonomy" id="1436961"/>
    <lineage>
        <taxon>Bacteria</taxon>
        <taxon>Pseudomonadati</taxon>
        <taxon>Bacteroidota</taxon>
        <taxon>Cytophagia</taxon>
        <taxon>Cytophagales</taxon>
        <taxon>Hymenobacteraceae</taxon>
        <taxon>Pontibacter</taxon>
    </lineage>
</organism>
<evidence type="ECO:0000256" key="2">
    <source>
        <dbReference type="SAM" id="SignalP"/>
    </source>
</evidence>
<dbReference type="RefSeq" id="WP_092099075.1">
    <property type="nucleotide sequence ID" value="NZ_FOOT01000001.1"/>
</dbReference>
<name>A0A1I2NG26_9BACT</name>
<keyword evidence="5" id="KW-1185">Reference proteome</keyword>
<evidence type="ECO:0000256" key="1">
    <source>
        <dbReference type="ARBA" id="ARBA00022729"/>
    </source>
</evidence>
<dbReference type="EMBL" id="FOOT01000001">
    <property type="protein sequence ID" value="SFG02844.1"/>
    <property type="molecule type" value="Genomic_DNA"/>
</dbReference>
<keyword evidence="1 2" id="KW-0732">Signal</keyword>
<dbReference type="Gene3D" id="2.60.40.10">
    <property type="entry name" value="Immunoglobulins"/>
    <property type="match status" value="1"/>
</dbReference>
<dbReference type="InterPro" id="IPR003790">
    <property type="entry name" value="GHL10"/>
</dbReference>
<dbReference type="Gene3D" id="3.20.20.80">
    <property type="entry name" value="Glycosidases"/>
    <property type="match status" value="1"/>
</dbReference>
<evidence type="ECO:0000313" key="4">
    <source>
        <dbReference type="EMBL" id="SFG02844.1"/>
    </source>
</evidence>
<dbReference type="Pfam" id="PF02638">
    <property type="entry name" value="GHL10"/>
    <property type="match status" value="1"/>
</dbReference>